<protein>
    <submittedName>
        <fullName evidence="1">Uncharacterized protein</fullName>
    </submittedName>
</protein>
<reference evidence="1" key="1">
    <citation type="journal article" date="2020" name="Stud. Mycol.">
        <title>101 Dothideomycetes genomes: a test case for predicting lifestyles and emergence of pathogens.</title>
        <authorList>
            <person name="Haridas S."/>
            <person name="Albert R."/>
            <person name="Binder M."/>
            <person name="Bloem J."/>
            <person name="Labutti K."/>
            <person name="Salamov A."/>
            <person name="Andreopoulos B."/>
            <person name="Baker S."/>
            <person name="Barry K."/>
            <person name="Bills G."/>
            <person name="Bluhm B."/>
            <person name="Cannon C."/>
            <person name="Castanera R."/>
            <person name="Culley D."/>
            <person name="Daum C."/>
            <person name="Ezra D."/>
            <person name="Gonzalez J."/>
            <person name="Henrissat B."/>
            <person name="Kuo A."/>
            <person name="Liang C."/>
            <person name="Lipzen A."/>
            <person name="Lutzoni F."/>
            <person name="Magnuson J."/>
            <person name="Mondo S."/>
            <person name="Nolan M."/>
            <person name="Ohm R."/>
            <person name="Pangilinan J."/>
            <person name="Park H.-J."/>
            <person name="Ramirez L."/>
            <person name="Alfaro M."/>
            <person name="Sun H."/>
            <person name="Tritt A."/>
            <person name="Yoshinaga Y."/>
            <person name="Zwiers L.-H."/>
            <person name="Turgeon B."/>
            <person name="Goodwin S."/>
            <person name="Spatafora J."/>
            <person name="Crous P."/>
            <person name="Grigoriev I."/>
        </authorList>
    </citation>
    <scope>NUCLEOTIDE SEQUENCE</scope>
    <source>
        <strain evidence="1">ATCC 200398</strain>
    </source>
</reference>
<dbReference type="Proteomes" id="UP000799755">
    <property type="component" value="Unassembled WGS sequence"/>
</dbReference>
<dbReference type="EMBL" id="MU003551">
    <property type="protein sequence ID" value="KAF2463328.1"/>
    <property type="molecule type" value="Genomic_DNA"/>
</dbReference>
<accession>A0ACB6Q9R7</accession>
<comment type="caution">
    <text evidence="1">The sequence shown here is derived from an EMBL/GenBank/DDBJ whole genome shotgun (WGS) entry which is preliminary data.</text>
</comment>
<proteinExistence type="predicted"/>
<evidence type="ECO:0000313" key="1">
    <source>
        <dbReference type="EMBL" id="KAF2463328.1"/>
    </source>
</evidence>
<gene>
    <name evidence="1" type="ORF">BDR25DRAFT_362877</name>
</gene>
<keyword evidence="2" id="KW-1185">Reference proteome</keyword>
<sequence length="790" mass="86549">MDVGLRRPQNSNARPASRCPERAAHTCSSQSFLDQTVKVIFNFTASRVGTESLIGNCGGARNHPIHLLALFIPVDDIQTRSSSQDNLLDQESTRPSLLRRFLIGKTLGTKGQKALAPLLSSSRTLLSCSQPSIASSFASALKPFFSFSPFPPWIVVPEAVQHDARMLTGNGLNGATRQPDRQTAVSITTQNSGGKWPECVSGVTRSSPISDCIQAVDLSAQPRRTRELQEETIRVLSSYNPNSNRHCMATTSASHSRKEKTSTPLHLSFIDFQFSLSASFLVQQPTGLKSYGRSQQEHGKTSIVASLLDELAPTPSRSHAGSESQVLGLNAQPHPAGRHSSPGSSTVLTQSSAWVFDCWKRRPRLKREVSETRIARIATAVKSNNSVGVVRLAQAVTHAFLERKSTFCPQRKFHVSSERLLIFNLKSLYVNMILAQISQTDIHSVSLVEARATMTDPTISLSLLEPRHAYRMDSYTNANSINPQPWNTPPPPPPPPPRLLLDYTQSPSNPNAAILTLPSRSSPHSPELSQGQDQTLPVVFLRAKDRSEPDVRYAYLSRPCGCLCLHQNPFGDARTIALKTHIFKSGIETCRCYTSAKYHIVSARSLVPDTGVHSASAISSALQTGQQRITPSHSHCYPSFGAAGLSLPKASEFNLSPPGLHSMSVRIASHHALVLPPFPVNHIFKWEKKTSDVPLTQIFSKQSPKQEKPSFIPSLLVITSPQPNVKSLPSIPIPSPFPFPDLGHPLTSKPAKEKQNLHMQLKPVSELPTPPVSDRHLRDNGQCTFTKQTT</sequence>
<name>A0ACB6Q9R7_9PLEO</name>
<evidence type="ECO:0000313" key="2">
    <source>
        <dbReference type="Proteomes" id="UP000799755"/>
    </source>
</evidence>
<organism evidence="1 2">
    <name type="scientific">Lindgomyces ingoldianus</name>
    <dbReference type="NCBI Taxonomy" id="673940"/>
    <lineage>
        <taxon>Eukaryota</taxon>
        <taxon>Fungi</taxon>
        <taxon>Dikarya</taxon>
        <taxon>Ascomycota</taxon>
        <taxon>Pezizomycotina</taxon>
        <taxon>Dothideomycetes</taxon>
        <taxon>Pleosporomycetidae</taxon>
        <taxon>Pleosporales</taxon>
        <taxon>Lindgomycetaceae</taxon>
        <taxon>Lindgomyces</taxon>
    </lineage>
</organism>